<name>A0A9Q3EML4_9BASI</name>
<proteinExistence type="predicted"/>
<accession>A0A9Q3EML4</accession>
<evidence type="ECO:0000256" key="1">
    <source>
        <dbReference type="SAM" id="MobiDB-lite"/>
    </source>
</evidence>
<feature type="compositionally biased region" description="Pro residues" evidence="1">
    <location>
        <begin position="133"/>
        <end position="154"/>
    </location>
</feature>
<evidence type="ECO:0000313" key="2">
    <source>
        <dbReference type="EMBL" id="MBW0521631.1"/>
    </source>
</evidence>
<dbReference type="EMBL" id="AVOT02028971">
    <property type="protein sequence ID" value="MBW0521631.1"/>
    <property type="molecule type" value="Genomic_DNA"/>
</dbReference>
<gene>
    <name evidence="2" type="ORF">O181_061346</name>
</gene>
<feature type="compositionally biased region" description="Basic and acidic residues" evidence="1">
    <location>
        <begin position="79"/>
        <end position="93"/>
    </location>
</feature>
<comment type="caution">
    <text evidence="2">The sequence shown here is derived from an EMBL/GenBank/DDBJ whole genome shotgun (WGS) entry which is preliminary data.</text>
</comment>
<protein>
    <submittedName>
        <fullName evidence="2">Uncharacterized protein</fullName>
    </submittedName>
</protein>
<organism evidence="2 3">
    <name type="scientific">Austropuccinia psidii MF-1</name>
    <dbReference type="NCBI Taxonomy" id="1389203"/>
    <lineage>
        <taxon>Eukaryota</taxon>
        <taxon>Fungi</taxon>
        <taxon>Dikarya</taxon>
        <taxon>Basidiomycota</taxon>
        <taxon>Pucciniomycotina</taxon>
        <taxon>Pucciniomycetes</taxon>
        <taxon>Pucciniales</taxon>
        <taxon>Sphaerophragmiaceae</taxon>
        <taxon>Austropuccinia</taxon>
    </lineage>
</organism>
<feature type="region of interest" description="Disordered" evidence="1">
    <location>
        <begin position="132"/>
        <end position="176"/>
    </location>
</feature>
<sequence>MVTSLLDQREVIIRPMKDGNGKRTFELGPIVTMSCHPWDSNSKLKQNALNPPRQDSPVQCMPFQKTPWQPTPGPSGTRWSEDLFRETSQHDEPPIPGPSPFSKPPDDIPTREPEPELVPLLPTWSLSLTICPLEPPPTSLSPTPPPSTPTPDLPPIAAKKPTASSPPVPSSSHSYNDARQEVMDLKPKLMIPQAIVHEAINQILLEHCRLLHIISFLDATH</sequence>
<dbReference type="AlphaFoldDB" id="A0A9Q3EML4"/>
<feature type="compositionally biased region" description="Basic and acidic residues" evidence="1">
    <location>
        <begin position="104"/>
        <end position="114"/>
    </location>
</feature>
<feature type="region of interest" description="Disordered" evidence="1">
    <location>
        <begin position="38"/>
        <end position="116"/>
    </location>
</feature>
<feature type="compositionally biased region" description="Polar residues" evidence="1">
    <location>
        <begin position="39"/>
        <end position="49"/>
    </location>
</feature>
<keyword evidence="3" id="KW-1185">Reference proteome</keyword>
<reference evidence="2" key="1">
    <citation type="submission" date="2021-03" db="EMBL/GenBank/DDBJ databases">
        <title>Draft genome sequence of rust myrtle Austropuccinia psidii MF-1, a brazilian biotype.</title>
        <authorList>
            <person name="Quecine M.C."/>
            <person name="Pachon D.M.R."/>
            <person name="Bonatelli M.L."/>
            <person name="Correr F.H."/>
            <person name="Franceschini L.M."/>
            <person name="Leite T.F."/>
            <person name="Margarido G.R.A."/>
            <person name="Almeida C.A."/>
            <person name="Ferrarezi J.A."/>
            <person name="Labate C.A."/>
        </authorList>
    </citation>
    <scope>NUCLEOTIDE SEQUENCE</scope>
    <source>
        <strain evidence="2">MF-1</strain>
    </source>
</reference>
<feature type="compositionally biased region" description="Pro residues" evidence="1">
    <location>
        <begin position="94"/>
        <end position="103"/>
    </location>
</feature>
<evidence type="ECO:0000313" key="3">
    <source>
        <dbReference type="Proteomes" id="UP000765509"/>
    </source>
</evidence>
<dbReference type="Proteomes" id="UP000765509">
    <property type="component" value="Unassembled WGS sequence"/>
</dbReference>